<feature type="compositionally biased region" description="Polar residues" evidence="1">
    <location>
        <begin position="348"/>
        <end position="371"/>
    </location>
</feature>
<reference evidence="3 4" key="1">
    <citation type="submission" date="2020-05" db="EMBL/GenBank/DDBJ databases">
        <title>Draft genome sequence of Desulfovibrio psychrotolerans JS1T.</title>
        <authorList>
            <person name="Ueno A."/>
            <person name="Tamazawa S."/>
            <person name="Tamamura S."/>
            <person name="Murakami T."/>
            <person name="Kiyama T."/>
            <person name="Inomata H."/>
            <person name="Amano Y."/>
            <person name="Miyakawa K."/>
            <person name="Tamaki H."/>
            <person name="Naganuma T."/>
            <person name="Kaneko K."/>
        </authorList>
    </citation>
    <scope>NUCLEOTIDE SEQUENCE [LARGE SCALE GENOMIC DNA]</scope>
    <source>
        <strain evidence="3 4">JS1</strain>
    </source>
</reference>
<feature type="domain" description="Flagellar hook-length control protein-like C-terminal" evidence="2">
    <location>
        <begin position="453"/>
        <end position="530"/>
    </location>
</feature>
<organism evidence="3 4">
    <name type="scientific">Desulfovibrio psychrotolerans</name>
    <dbReference type="NCBI Taxonomy" id="415242"/>
    <lineage>
        <taxon>Bacteria</taxon>
        <taxon>Pseudomonadati</taxon>
        <taxon>Thermodesulfobacteriota</taxon>
        <taxon>Desulfovibrionia</taxon>
        <taxon>Desulfovibrionales</taxon>
        <taxon>Desulfovibrionaceae</taxon>
        <taxon>Desulfovibrio</taxon>
    </lineage>
</organism>
<feature type="region of interest" description="Disordered" evidence="1">
    <location>
        <begin position="417"/>
        <end position="438"/>
    </location>
</feature>
<comment type="caution">
    <text evidence="3">The sequence shown here is derived from an EMBL/GenBank/DDBJ whole genome shotgun (WGS) entry which is preliminary data.</text>
</comment>
<dbReference type="AlphaFoldDB" id="A0A7J0BNS9"/>
<feature type="region of interest" description="Disordered" evidence="1">
    <location>
        <begin position="313"/>
        <end position="397"/>
    </location>
</feature>
<name>A0A7J0BNS9_9BACT</name>
<feature type="compositionally biased region" description="Basic and acidic residues" evidence="1">
    <location>
        <begin position="332"/>
        <end position="347"/>
    </location>
</feature>
<dbReference type="RefSeq" id="WP_174408106.1">
    <property type="nucleotide sequence ID" value="NZ_BLVP01000001.1"/>
</dbReference>
<evidence type="ECO:0000256" key="1">
    <source>
        <dbReference type="SAM" id="MobiDB-lite"/>
    </source>
</evidence>
<dbReference type="InterPro" id="IPR038610">
    <property type="entry name" value="FliK-like_C_sf"/>
</dbReference>
<evidence type="ECO:0000313" key="3">
    <source>
        <dbReference type="EMBL" id="GFM35377.1"/>
    </source>
</evidence>
<protein>
    <recommendedName>
        <fullName evidence="2">Flagellar hook-length control protein-like C-terminal domain-containing protein</fullName>
    </recommendedName>
</protein>
<feature type="compositionally biased region" description="Polar residues" evidence="1">
    <location>
        <begin position="421"/>
        <end position="432"/>
    </location>
</feature>
<proteinExistence type="predicted"/>
<keyword evidence="4" id="KW-1185">Reference proteome</keyword>
<dbReference type="InterPro" id="IPR021136">
    <property type="entry name" value="Flagellar_hook_control-like_C"/>
</dbReference>
<evidence type="ECO:0000313" key="4">
    <source>
        <dbReference type="Proteomes" id="UP000503820"/>
    </source>
</evidence>
<dbReference type="Pfam" id="PF02120">
    <property type="entry name" value="Flg_hook"/>
    <property type="match status" value="1"/>
</dbReference>
<accession>A0A7J0BNS9</accession>
<gene>
    <name evidence="3" type="ORF">DSM19430T_00610</name>
</gene>
<evidence type="ECO:0000259" key="2">
    <source>
        <dbReference type="Pfam" id="PF02120"/>
    </source>
</evidence>
<dbReference type="EMBL" id="BLVP01000001">
    <property type="protein sequence ID" value="GFM35377.1"/>
    <property type="molecule type" value="Genomic_DNA"/>
</dbReference>
<dbReference type="Gene3D" id="3.30.750.140">
    <property type="match status" value="1"/>
</dbReference>
<feature type="compositionally biased region" description="Low complexity" evidence="1">
    <location>
        <begin position="313"/>
        <end position="323"/>
    </location>
</feature>
<dbReference type="Proteomes" id="UP000503820">
    <property type="component" value="Unassembled WGS sequence"/>
</dbReference>
<sequence length="592" mass="62804">MQLFPTFMPTVMSSVKAARSKSAAVDGSAFAGLMQGFGGKAISATPTQAALLGGSSGLKSSILRDKLLSPSADATGTADVRDTLLDQRTLRSLKSRLSALGVDDATLKQLDAEAAEGSLTWNKLLHTLGSNPQFSGKEAASAKLDESTRNGASVVLQKLGFSPEEADETVTTMEEGKLASAWNRILEKINSLGADASVTVTPEDLEHLGKAMRLDAGGITRMQQLFAGQKEAQCDSSTLKAMVAEISGSVSARQAASESRITELREVLAPVMEKALERSSQLSAADARTSRDSRASGILIKDSATADANGFTHAAAHSTASSTRKNTPADGMQDKSDAEAARHDARETNASVRRSEQASGSQDNAKGNNAHGSFAGRDQSDQSGNTSGNAAGREKDSSGLRNLLSRLEYQMVQPQAEMGATQPQSGNTTFSPNAAAAKAADQRLFEQIENGMLKTMRDGARQITMQLTPEDLGKLTIILSVKNNEVNAVIRPESAEAAKAINDQLHQLKASLENQGLKVDNIDVQTSLQNNLSGNGWQSAADHNAHQEMTRKFLNQRRLHALRAEGDGLAREMQIADETERSSSRTGLDIIA</sequence>
<dbReference type="CDD" id="cd17470">
    <property type="entry name" value="T3SS_Flik_C"/>
    <property type="match status" value="1"/>
</dbReference>